<dbReference type="EMBL" id="OD565861">
    <property type="protein sequence ID" value="CAD7442797.1"/>
    <property type="molecule type" value="Genomic_DNA"/>
</dbReference>
<keyword evidence="1" id="KW-0472">Membrane</keyword>
<dbReference type="AlphaFoldDB" id="A0A7R9EZ33"/>
<protein>
    <submittedName>
        <fullName evidence="2">Uncharacterized protein</fullName>
    </submittedName>
</protein>
<proteinExistence type="predicted"/>
<keyword evidence="1" id="KW-1133">Transmembrane helix</keyword>
<feature type="transmembrane region" description="Helical" evidence="1">
    <location>
        <begin position="146"/>
        <end position="168"/>
    </location>
</feature>
<gene>
    <name evidence="2" type="ORF">TBIB3V08_LOCUS5221</name>
</gene>
<evidence type="ECO:0000313" key="2">
    <source>
        <dbReference type="EMBL" id="CAD7442797.1"/>
    </source>
</evidence>
<organism evidence="2">
    <name type="scientific">Timema bartmani</name>
    <dbReference type="NCBI Taxonomy" id="61472"/>
    <lineage>
        <taxon>Eukaryota</taxon>
        <taxon>Metazoa</taxon>
        <taxon>Ecdysozoa</taxon>
        <taxon>Arthropoda</taxon>
        <taxon>Hexapoda</taxon>
        <taxon>Insecta</taxon>
        <taxon>Pterygota</taxon>
        <taxon>Neoptera</taxon>
        <taxon>Polyneoptera</taxon>
        <taxon>Phasmatodea</taxon>
        <taxon>Timematodea</taxon>
        <taxon>Timematoidea</taxon>
        <taxon>Timematidae</taxon>
        <taxon>Timema</taxon>
    </lineage>
</organism>
<name>A0A7R9EZ33_9NEOP</name>
<keyword evidence="1" id="KW-0812">Transmembrane</keyword>
<sequence>MLQPCPQHIRKLITAVSKLTTPCGHHNKRDVFHHSSTHFALHTPIITSEVPAGLMEKSFIFALSQLTVAKYLRSQLCLKVVCWGKKELLATSTNQRCETSWSPRLSARKQVARLIWSAGTWPSGTGVPETRVGHRLKMIFPLLLRISARLAAIVPLTSIAILLLVAFVIFAKKAFIVSLISLWLVLADKLKQSRKDSQTNHVRVRKPSNKVYEYESPAEFYFRNGEDFNKFNWDYSNTDTHFGGRAV</sequence>
<evidence type="ECO:0000256" key="1">
    <source>
        <dbReference type="SAM" id="Phobius"/>
    </source>
</evidence>
<accession>A0A7R9EZ33</accession>
<reference evidence="2" key="1">
    <citation type="submission" date="2020-11" db="EMBL/GenBank/DDBJ databases">
        <authorList>
            <person name="Tran Van P."/>
        </authorList>
    </citation>
    <scope>NUCLEOTIDE SEQUENCE</scope>
</reference>